<evidence type="ECO:0000313" key="2">
    <source>
        <dbReference type="EMBL" id="MCW3474182.1"/>
    </source>
</evidence>
<dbReference type="Pfam" id="PF19995">
    <property type="entry name" value="iSTAND"/>
    <property type="match status" value="1"/>
</dbReference>
<sequence>MQSDRVVEITFGKLSAGSGYLITPRHALTARHVCEPEQVGAACQVRPLASADDALKPVSERVRPDAVGGRVGWLSAAQDVAVIDLDAPVMVGSFPGQAGPGQPIPFGIVPYDQTSHVCDGTGFPEASGTEDRTLDATLVWVMASRRFDVNVRNGPPRSYKLWAGFSGTLLFAGGVPVGVICTVDGKWDGGVLEATPLEVLLDDPGFIAHLAAAQVAAPERRVIGRLASTLLARISARVYRIDRNEQAEAIIGHVRRLPERAPPQVFVIPGLDEDEHRLLIDRLSREPVIGRRLGREADGENVIRSLPWPKERSINPDARFHDTLLDRFHAALGLPPPTPGAPPDLAGLRRRLNDGVAPRGFWVLVNRADAFAGHAALLRQWLGLWDSLAKLEPGPPVLLFLCLAWDDPPPEKPSLIPFLRRPQPKPDPDLEAALAEAFERGQLTPLDDLRKITAADVHPWIDELRHVCQPAPAEHFEVLRFSLLNRIGDGKRMRGLSTDISALLERLDPLPGAPR</sequence>
<reference evidence="2" key="1">
    <citation type="submission" date="2022-09" db="EMBL/GenBank/DDBJ databases">
        <title>Rhodovastum sp. nov. RN2-1 isolated from soil in Seongnam, South Korea.</title>
        <authorList>
            <person name="Le N.T."/>
        </authorList>
    </citation>
    <scope>NUCLEOTIDE SEQUENCE</scope>
    <source>
        <strain evidence="2">RN2-1</strain>
    </source>
</reference>
<dbReference type="SUPFAM" id="SSF50494">
    <property type="entry name" value="Trypsin-like serine proteases"/>
    <property type="match status" value="1"/>
</dbReference>
<proteinExistence type="predicted"/>
<dbReference type="Proteomes" id="UP001165679">
    <property type="component" value="Unassembled WGS sequence"/>
</dbReference>
<reference evidence="2" key="2">
    <citation type="submission" date="2022-10" db="EMBL/GenBank/DDBJ databases">
        <authorList>
            <person name="Trinh H.N."/>
        </authorList>
    </citation>
    <scope>NUCLEOTIDE SEQUENCE</scope>
    <source>
        <strain evidence="2">RN2-1</strain>
    </source>
</reference>
<accession>A0AA42CGN9</accession>
<dbReference type="AlphaFoldDB" id="A0AA42CGN9"/>
<dbReference type="InterPro" id="IPR009003">
    <property type="entry name" value="Peptidase_S1_PA"/>
</dbReference>
<name>A0AA42CGN9_9PROT</name>
<keyword evidence="3" id="KW-1185">Reference proteome</keyword>
<organism evidence="2 3">
    <name type="scientific">Limobrevibacterium gyesilva</name>
    <dbReference type="NCBI Taxonomy" id="2991712"/>
    <lineage>
        <taxon>Bacteria</taxon>
        <taxon>Pseudomonadati</taxon>
        <taxon>Pseudomonadota</taxon>
        <taxon>Alphaproteobacteria</taxon>
        <taxon>Acetobacterales</taxon>
        <taxon>Acetobacteraceae</taxon>
        <taxon>Limobrevibacterium</taxon>
    </lineage>
</organism>
<evidence type="ECO:0000313" key="3">
    <source>
        <dbReference type="Proteomes" id="UP001165679"/>
    </source>
</evidence>
<protein>
    <recommendedName>
        <fullName evidence="1">Inactive STAND domain-containing protein</fullName>
    </recommendedName>
</protein>
<gene>
    <name evidence="2" type="ORF">OL599_06280</name>
</gene>
<comment type="caution">
    <text evidence="2">The sequence shown here is derived from an EMBL/GenBank/DDBJ whole genome shotgun (WGS) entry which is preliminary data.</text>
</comment>
<evidence type="ECO:0000259" key="1">
    <source>
        <dbReference type="Pfam" id="PF19995"/>
    </source>
</evidence>
<feature type="domain" description="Inactive STAND" evidence="1">
    <location>
        <begin position="239"/>
        <end position="402"/>
    </location>
</feature>
<dbReference type="EMBL" id="JAPDNT010000003">
    <property type="protein sequence ID" value="MCW3474182.1"/>
    <property type="molecule type" value="Genomic_DNA"/>
</dbReference>
<dbReference type="InterPro" id="IPR045475">
    <property type="entry name" value="iSTAND"/>
</dbReference>
<dbReference type="RefSeq" id="WP_264712809.1">
    <property type="nucleotide sequence ID" value="NZ_JAPDNT010000003.1"/>
</dbReference>